<reference evidence="4 5" key="1">
    <citation type="submission" date="2016-11" db="EMBL/GenBank/DDBJ databases">
        <title>Complete genome sequence of Sulfitobacter sp. AM1-D1, a toxic bacteria associated with marine dinoflagellate Alexandrium minutum in East China Sea.</title>
        <authorList>
            <person name="Yang Q."/>
            <person name="Zhang X."/>
            <person name="Tian X."/>
        </authorList>
    </citation>
    <scope>NUCLEOTIDE SEQUENCE [LARGE SCALE GENOMIC DNA]</scope>
    <source>
        <strain evidence="4 5">AM1-D1</strain>
    </source>
</reference>
<feature type="region of interest" description="Disordered" evidence="1">
    <location>
        <begin position="1"/>
        <end position="32"/>
    </location>
</feature>
<dbReference type="Gene3D" id="3.30.420.380">
    <property type="match status" value="1"/>
</dbReference>
<keyword evidence="2" id="KW-0812">Transmembrane</keyword>
<feature type="compositionally biased region" description="Low complexity" evidence="1">
    <location>
        <begin position="358"/>
        <end position="368"/>
    </location>
</feature>
<accession>A0A1J0WCG8</accession>
<keyword evidence="2" id="KW-1133">Transmembrane helix</keyword>
<dbReference type="GO" id="GO:0015628">
    <property type="term" value="P:protein secretion by the type II secretion system"/>
    <property type="evidence" value="ECO:0007669"/>
    <property type="project" value="InterPro"/>
</dbReference>
<dbReference type="AlphaFoldDB" id="A0A1J0WCG8"/>
<evidence type="ECO:0000256" key="1">
    <source>
        <dbReference type="SAM" id="MobiDB-lite"/>
    </source>
</evidence>
<dbReference type="Gene3D" id="3.30.1360.100">
    <property type="entry name" value="General secretion pathway protein M, EpsM"/>
    <property type="match status" value="1"/>
</dbReference>
<dbReference type="Proteomes" id="UP000181897">
    <property type="component" value="Chromosome"/>
</dbReference>
<dbReference type="SUPFAM" id="SSF53067">
    <property type="entry name" value="Actin-like ATPase domain"/>
    <property type="match status" value="1"/>
</dbReference>
<dbReference type="STRING" id="1917485.BOO69_00230"/>
<feature type="domain" description="GspL cytoplasmic actin-ATPase-like" evidence="3">
    <location>
        <begin position="54"/>
        <end position="192"/>
    </location>
</feature>
<proteinExistence type="predicted"/>
<dbReference type="RefSeq" id="WP_071969230.1">
    <property type="nucleotide sequence ID" value="NZ_CP018076.1"/>
</dbReference>
<protein>
    <recommendedName>
        <fullName evidence="3">GspL cytoplasmic actin-ATPase-like domain-containing protein</fullName>
    </recommendedName>
</protein>
<dbReference type="GO" id="GO:0009276">
    <property type="term" value="C:Gram-negative-bacterium-type cell wall"/>
    <property type="evidence" value="ECO:0007669"/>
    <property type="project" value="InterPro"/>
</dbReference>
<dbReference type="GO" id="GO:0015627">
    <property type="term" value="C:type II protein secretion system complex"/>
    <property type="evidence" value="ECO:0007669"/>
    <property type="project" value="InterPro"/>
</dbReference>
<dbReference type="EMBL" id="CP018076">
    <property type="protein sequence ID" value="APE42010.1"/>
    <property type="molecule type" value="Genomic_DNA"/>
</dbReference>
<feature type="compositionally biased region" description="Polar residues" evidence="1">
    <location>
        <begin position="1"/>
        <end position="10"/>
    </location>
</feature>
<sequence>MKNQNISDTESALGRPVALPVQEPPPRPGITIGPKLRERAEAAAGKSSGGPITLVPTELVGVHLVQVPKSRARQRPALVRFAVEERIGVSIDGVSVVEGPRDNKDGQALALVCDPRVLDAPSAGRLMPDFLLIPRPTDADWSVWQEGDRAIIRTAQGTGFAVSAAALPLMWRRAGQPSVISLLDPVPEEMHARDAAPTPPPPDATDLSFSFGQQRRDQARFRRMGLTVIAICMLAGLGHMTFLALDTWALRNLAVEARQRAQAAVSERLPGTTVTADTGPILARLSPGPESVPRGDFLPLLASITGALAETGTPLGFRRLAWSAQQNELVLLVQSNGLSDLQTIQQGLESQGFTVRSGAASASDGGAEAELRIRGGGS</sequence>
<evidence type="ECO:0000259" key="3">
    <source>
        <dbReference type="Pfam" id="PF05134"/>
    </source>
</evidence>
<dbReference type="KEGG" id="suam:BOO69_00230"/>
<feature type="transmembrane region" description="Helical" evidence="2">
    <location>
        <begin position="224"/>
        <end position="245"/>
    </location>
</feature>
<feature type="region of interest" description="Disordered" evidence="1">
    <location>
        <begin position="358"/>
        <end position="378"/>
    </location>
</feature>
<dbReference type="NCBIfam" id="TIGR01709">
    <property type="entry name" value="typeII_sec_gspL"/>
    <property type="match status" value="1"/>
</dbReference>
<evidence type="ECO:0000256" key="2">
    <source>
        <dbReference type="SAM" id="Phobius"/>
    </source>
</evidence>
<evidence type="ECO:0000313" key="5">
    <source>
        <dbReference type="Proteomes" id="UP000181897"/>
    </source>
</evidence>
<dbReference type="Pfam" id="PF05134">
    <property type="entry name" value="T2SSL"/>
    <property type="match status" value="1"/>
</dbReference>
<keyword evidence="2" id="KW-0472">Membrane</keyword>
<dbReference type="InterPro" id="IPR007812">
    <property type="entry name" value="T2SS_protein-GspL"/>
</dbReference>
<gene>
    <name evidence="4" type="ORF">BOO69_00230</name>
</gene>
<dbReference type="PIRSF" id="PIRSF015761">
    <property type="entry name" value="Protein_L"/>
    <property type="match status" value="1"/>
</dbReference>
<dbReference type="InterPro" id="IPR043129">
    <property type="entry name" value="ATPase_NBD"/>
</dbReference>
<keyword evidence="5" id="KW-1185">Reference proteome</keyword>
<name>A0A1J0WCG8_9RHOB</name>
<evidence type="ECO:0000313" key="4">
    <source>
        <dbReference type="EMBL" id="APE42010.1"/>
    </source>
</evidence>
<feature type="compositionally biased region" description="Basic and acidic residues" evidence="1">
    <location>
        <begin position="369"/>
        <end position="378"/>
    </location>
</feature>
<dbReference type="InterPro" id="IPR024230">
    <property type="entry name" value="GspL_cyto_dom"/>
</dbReference>
<organism evidence="4 5">
    <name type="scientific">Sulfitobacter alexandrii</name>
    <dbReference type="NCBI Taxonomy" id="1917485"/>
    <lineage>
        <taxon>Bacteria</taxon>
        <taxon>Pseudomonadati</taxon>
        <taxon>Pseudomonadota</taxon>
        <taxon>Alphaproteobacteria</taxon>
        <taxon>Rhodobacterales</taxon>
        <taxon>Roseobacteraceae</taxon>
        <taxon>Sulfitobacter</taxon>
    </lineage>
</organism>